<dbReference type="EMBL" id="JAVRJZ010000001">
    <property type="protein sequence ID" value="KAK2727621.1"/>
    <property type="molecule type" value="Genomic_DNA"/>
</dbReference>
<feature type="compositionally biased region" description="Basic residues" evidence="1">
    <location>
        <begin position="835"/>
        <end position="844"/>
    </location>
</feature>
<feature type="compositionally biased region" description="Polar residues" evidence="1">
    <location>
        <begin position="971"/>
        <end position="989"/>
    </location>
</feature>
<sequence>MADEKAFNPSAESSDNELKEDQEVSVASTVPDSIKDGAVCEDGVGMKEVKTVSLVSTSENLVEEPSPDQLTELIDAKKDFDCDINEVRNQHELHRTVTNSDLEFDIVTNSLLLDSNDLTPEISFNEIAQNIARPSVEAAEFSAIFRESFESLSDKRPVDEEKKLFLIPESREDSPETSLLDLDVSVTTDYVPRKTRSSCGTILDDSIQYTIQSDKINPNDSIARSQGVIEESLTGETTILTQEGVFYHKQCFNGGSISEKNDEGSTNESGDSSEAANNMAKKCPTSSFISTDNTGNANTCVYRNDDIPKDTVISISSYGIEQSKTLFEKDAVECVTTLGSSGDKSDYANVLASREDSSFFSSYNTDSENVCVKTTKETSKDTAISILTKSAEESKASTKNDSEKFTTSSISPSEYTSNEAVQVRKNDEMPKDSAINVPNNCSDDTKTPENEAIKGTTISSSSVNNENVYDSKNDVFFKDSLITAATDNMEQSTASAESNPRQHSTCSSFSPDITISENVCKEDYKAKDTSRDSLINSKNDMGQSLISTALNPGNYSSDNVGDERSCFSKDGKTAKHNLTTISISNTVQPVASTKTICIEESETNGIEIQAIVDQNIDSIHQKNSIATEDKTESNVATNATTDSVKLFEKNDFIVGWGAVGFESIEEVRKLESRNSRAEMQFDSETVLSQFSRLDIHGNEDNTVNLLETQVPSFLSSGTTPLANKKNKKIESLDSGHDSLSTKDSYLSPFKKVSDIVQKFEVKESRQPSGEASWDSRPQVKSDELKKYNEQRKSESELNESVLISHGEKTVRESRPTTRLNELAKNDQQSESGSNKQRKPQRRSKSLPSSPAKGKRRSQSVVTTTCLDLAVATFGVVLKRTSRVLPDLHAYDANDQSSKDKVLDKVISSVNKPEEQVLEAAEGIKKKTSKKKKKSDAGLGEKKKKKKKSTDSKEQSSPSSSSSYEDSLQSTPSPQKNRQSPSRSVNSPNMHYQFPVSPMKKNTPENTMANMTADNDGNHKNKVQHGLTNGLVERIDSSKLPAAPASSDTTSLPSVKELNNTYARAVSLPDNTFRASLDPWVEVRKYGVDVKIL</sequence>
<feature type="region of interest" description="Disordered" evidence="1">
    <location>
        <begin position="257"/>
        <end position="278"/>
    </location>
</feature>
<feature type="region of interest" description="Disordered" evidence="1">
    <location>
        <begin position="390"/>
        <end position="418"/>
    </location>
</feature>
<feature type="compositionally biased region" description="Basic and acidic residues" evidence="1">
    <location>
        <begin position="390"/>
        <end position="404"/>
    </location>
</feature>
<feature type="region of interest" description="Disordered" evidence="1">
    <location>
        <begin position="762"/>
        <end position="861"/>
    </location>
</feature>
<feature type="compositionally biased region" description="Polar residues" evidence="1">
    <location>
        <begin position="825"/>
        <end position="834"/>
    </location>
</feature>
<feature type="region of interest" description="Disordered" evidence="1">
    <location>
        <begin position="430"/>
        <end position="465"/>
    </location>
</feature>
<dbReference type="AlphaFoldDB" id="A0AA88IPF0"/>
<protein>
    <submittedName>
        <fullName evidence="2">Uncharacterized protein</fullName>
    </submittedName>
</protein>
<feature type="compositionally biased region" description="Basic and acidic residues" evidence="1">
    <location>
        <begin position="777"/>
        <end position="795"/>
    </location>
</feature>
<evidence type="ECO:0000313" key="3">
    <source>
        <dbReference type="Proteomes" id="UP001187531"/>
    </source>
</evidence>
<feature type="region of interest" description="Disordered" evidence="1">
    <location>
        <begin position="920"/>
        <end position="1008"/>
    </location>
</feature>
<feature type="compositionally biased region" description="Polar residues" evidence="1">
    <location>
        <begin position="405"/>
        <end position="418"/>
    </location>
</feature>
<feature type="compositionally biased region" description="Basic and acidic residues" evidence="1">
    <location>
        <begin position="443"/>
        <end position="452"/>
    </location>
</feature>
<keyword evidence="3" id="KW-1185">Reference proteome</keyword>
<organism evidence="2 3">
    <name type="scientific">Artemia franciscana</name>
    <name type="common">Brine shrimp</name>
    <name type="synonym">Artemia sanfranciscana</name>
    <dbReference type="NCBI Taxonomy" id="6661"/>
    <lineage>
        <taxon>Eukaryota</taxon>
        <taxon>Metazoa</taxon>
        <taxon>Ecdysozoa</taxon>
        <taxon>Arthropoda</taxon>
        <taxon>Crustacea</taxon>
        <taxon>Branchiopoda</taxon>
        <taxon>Anostraca</taxon>
        <taxon>Artemiidae</taxon>
        <taxon>Artemia</taxon>
    </lineage>
</organism>
<dbReference type="Proteomes" id="UP001187531">
    <property type="component" value="Unassembled WGS sequence"/>
</dbReference>
<accession>A0AA88IPF0</accession>
<evidence type="ECO:0000256" key="1">
    <source>
        <dbReference type="SAM" id="MobiDB-lite"/>
    </source>
</evidence>
<gene>
    <name evidence="2" type="ORF">QYM36_008192</name>
</gene>
<feature type="region of interest" description="Disordered" evidence="1">
    <location>
        <begin position="489"/>
        <end position="508"/>
    </location>
</feature>
<feature type="region of interest" description="Disordered" evidence="1">
    <location>
        <begin position="1"/>
        <end position="30"/>
    </location>
</feature>
<name>A0AA88IPF0_ARTSF</name>
<evidence type="ECO:0000313" key="2">
    <source>
        <dbReference type="EMBL" id="KAK2727621.1"/>
    </source>
</evidence>
<feature type="compositionally biased region" description="Polar residues" evidence="1">
    <location>
        <begin position="257"/>
        <end position="276"/>
    </location>
</feature>
<feature type="compositionally biased region" description="Polar residues" evidence="1">
    <location>
        <begin position="456"/>
        <end position="465"/>
    </location>
</feature>
<feature type="compositionally biased region" description="Basic and acidic residues" evidence="1">
    <location>
        <begin position="805"/>
        <end position="815"/>
    </location>
</feature>
<feature type="non-terminal residue" evidence="2">
    <location>
        <position position="1092"/>
    </location>
</feature>
<feature type="compositionally biased region" description="Low complexity" evidence="1">
    <location>
        <begin position="954"/>
        <end position="970"/>
    </location>
</feature>
<proteinExistence type="predicted"/>
<comment type="caution">
    <text evidence="2">The sequence shown here is derived from an EMBL/GenBank/DDBJ whole genome shotgun (WGS) entry which is preliminary data.</text>
</comment>
<reference evidence="2" key="1">
    <citation type="submission" date="2023-07" db="EMBL/GenBank/DDBJ databases">
        <title>Chromosome-level genome assembly of Artemia franciscana.</title>
        <authorList>
            <person name="Jo E."/>
        </authorList>
    </citation>
    <scope>NUCLEOTIDE SEQUENCE</scope>
    <source>
        <tissue evidence="2">Whole body</tissue>
    </source>
</reference>